<dbReference type="SUPFAM" id="SSF49599">
    <property type="entry name" value="TRAF domain-like"/>
    <property type="match status" value="1"/>
</dbReference>
<dbReference type="InterPro" id="IPR003613">
    <property type="entry name" value="Ubox_domain"/>
</dbReference>
<dbReference type="Pfam" id="PF13923">
    <property type="entry name" value="zf-C3HC4_2"/>
    <property type="match status" value="1"/>
</dbReference>
<dbReference type="PANTHER" id="PTHR10131">
    <property type="entry name" value="TNF RECEPTOR ASSOCIATED FACTOR"/>
    <property type="match status" value="1"/>
</dbReference>
<name>A0A455R748_GRYBI</name>
<organism evidence="11">
    <name type="scientific">Gryllus bimaculatus</name>
    <name type="common">Two-spotted cricket</name>
    <dbReference type="NCBI Taxonomy" id="6999"/>
    <lineage>
        <taxon>Eukaryota</taxon>
        <taxon>Metazoa</taxon>
        <taxon>Ecdysozoa</taxon>
        <taxon>Arthropoda</taxon>
        <taxon>Hexapoda</taxon>
        <taxon>Insecta</taxon>
        <taxon>Pterygota</taxon>
        <taxon>Neoptera</taxon>
        <taxon>Polyneoptera</taxon>
        <taxon>Orthoptera</taxon>
        <taxon>Ensifera</taxon>
        <taxon>Gryllidea</taxon>
        <taxon>Grylloidea</taxon>
        <taxon>Gryllidae</taxon>
        <taxon>Gryllinae</taxon>
        <taxon>Gryllus</taxon>
    </lineage>
</organism>
<dbReference type="GO" id="GO:0016567">
    <property type="term" value="P:protein ubiquitination"/>
    <property type="evidence" value="ECO:0007669"/>
    <property type="project" value="InterPro"/>
</dbReference>
<protein>
    <submittedName>
        <fullName evidence="11">TNF-receptor-associated factor 6</fullName>
    </submittedName>
</protein>
<evidence type="ECO:0000256" key="5">
    <source>
        <dbReference type="ARBA" id="ARBA00022833"/>
    </source>
</evidence>
<dbReference type="SMART" id="SM00061">
    <property type="entry name" value="MATH"/>
    <property type="match status" value="1"/>
</dbReference>
<evidence type="ECO:0000256" key="4">
    <source>
        <dbReference type="ARBA" id="ARBA00022771"/>
    </source>
</evidence>
<dbReference type="InterPro" id="IPR017907">
    <property type="entry name" value="Znf_RING_CS"/>
</dbReference>
<evidence type="ECO:0000256" key="2">
    <source>
        <dbReference type="ARBA" id="ARBA00022490"/>
    </source>
</evidence>
<keyword evidence="4 6" id="KW-0863">Zinc-finger</keyword>
<keyword evidence="11" id="KW-0675">Receptor</keyword>
<dbReference type="Gene3D" id="2.60.210.10">
    <property type="entry name" value="Apoptosis, Tumor Necrosis Factor Receptor Associated Protein 2, Chain A"/>
    <property type="match status" value="1"/>
</dbReference>
<gene>
    <name evidence="11" type="primary">Traf6</name>
</gene>
<dbReference type="InterPro" id="IPR049342">
    <property type="entry name" value="TRAF1-6_MATH_dom"/>
</dbReference>
<dbReference type="GO" id="GO:0045087">
    <property type="term" value="P:innate immune response"/>
    <property type="evidence" value="ECO:0007669"/>
    <property type="project" value="TreeGrafter"/>
</dbReference>
<dbReference type="GO" id="GO:0008270">
    <property type="term" value="F:zinc ion binding"/>
    <property type="evidence" value="ECO:0007669"/>
    <property type="project" value="UniProtKB-KW"/>
</dbReference>
<evidence type="ECO:0000256" key="8">
    <source>
        <dbReference type="SAM" id="MobiDB-lite"/>
    </source>
</evidence>
<sequence>MLTSPARVTCAQESCIPSFDVESKLEARFECPICLQCLQDPLLTSCGHRFCKECINAWLKQKGGTCPVDGQVLNEETDLFPDNFTRREINDLEERASQNHSQKDDGDVNHGGMVECNFRDVGCLETLPEKDLPTHLETHLHSHLSLLSAAYGKLKISVQNQQMATKSHEASFWDPGTKGHSGENGVCEESSPWQGLMRSLYERIVVLEQRNHEQEIQLENLKRQLSSVSATSSAGIERLSQDLSLKYCGGVLVWTVSDISEKLEKMLSLPNAFMEYSPSFYTSPSGYRFCARLNISPKERDHLALLIHLKRGDNDQFLDWPFSGRISFTLINHLYPHLHLHETMMSRPELDAFKRPIADLNPRGFGYTEFLSVYDLRHQGFIYDNRIVIKIQVQCV</sequence>
<evidence type="ECO:0000256" key="3">
    <source>
        <dbReference type="ARBA" id="ARBA00022723"/>
    </source>
</evidence>
<accession>A0A455R748</accession>
<dbReference type="GO" id="GO:0031663">
    <property type="term" value="P:lipopolysaccharide-mediated signaling pathway"/>
    <property type="evidence" value="ECO:0007669"/>
    <property type="project" value="TreeGrafter"/>
</dbReference>
<dbReference type="PROSITE" id="PS50089">
    <property type="entry name" value="ZF_RING_2"/>
    <property type="match status" value="1"/>
</dbReference>
<dbReference type="PANTHER" id="PTHR10131:SF152">
    <property type="entry name" value="TNF RECEPTOR-ASSOCIATED FACTOR 6"/>
    <property type="match status" value="1"/>
</dbReference>
<evidence type="ECO:0000259" key="10">
    <source>
        <dbReference type="PROSITE" id="PS50144"/>
    </source>
</evidence>
<dbReference type="SMART" id="SM00504">
    <property type="entry name" value="Ubox"/>
    <property type="match status" value="1"/>
</dbReference>
<evidence type="ECO:0000256" key="7">
    <source>
        <dbReference type="SAM" id="Coils"/>
    </source>
</evidence>
<dbReference type="InterPro" id="IPR001841">
    <property type="entry name" value="Znf_RING"/>
</dbReference>
<dbReference type="AlphaFoldDB" id="A0A455R748"/>
<feature type="domain" description="MATH" evidence="10">
    <location>
        <begin position="249"/>
        <end position="393"/>
    </location>
</feature>
<feature type="region of interest" description="Disordered" evidence="8">
    <location>
        <begin position="168"/>
        <end position="190"/>
    </location>
</feature>
<evidence type="ECO:0000256" key="6">
    <source>
        <dbReference type="PROSITE-ProRule" id="PRU00175"/>
    </source>
</evidence>
<dbReference type="GO" id="GO:0061630">
    <property type="term" value="F:ubiquitin protein ligase activity"/>
    <property type="evidence" value="ECO:0007669"/>
    <property type="project" value="TreeGrafter"/>
</dbReference>
<reference evidence="11" key="1">
    <citation type="submission" date="2018-08" db="EMBL/GenBank/DDBJ databases">
        <title>Toll-like receptor signalling promotes blastema cell proliferation during leg regeneration via insect macrophage.</title>
        <authorList>
            <person name="Bando T."/>
            <person name="Okumura M."/>
            <person name="Bando Y."/>
            <person name="Hagiwara M."/>
            <person name="Hamada Y."/>
            <person name="Ishimaru Y."/>
            <person name="Mito T."/>
            <person name="Noji S."/>
            <person name="Ohuchi H."/>
        </authorList>
    </citation>
    <scope>NUCLEOTIDE SEQUENCE</scope>
</reference>
<dbReference type="GO" id="GO:0043122">
    <property type="term" value="P:regulation of canonical NF-kappaB signal transduction"/>
    <property type="evidence" value="ECO:0007669"/>
    <property type="project" value="TreeGrafter"/>
</dbReference>
<dbReference type="GO" id="GO:0005737">
    <property type="term" value="C:cytoplasm"/>
    <property type="evidence" value="ECO:0007669"/>
    <property type="project" value="UniProtKB-SubCell"/>
</dbReference>
<feature type="domain" description="RING-type" evidence="9">
    <location>
        <begin position="31"/>
        <end position="69"/>
    </location>
</feature>
<dbReference type="InterPro" id="IPR008974">
    <property type="entry name" value="TRAF-like"/>
</dbReference>
<keyword evidence="2" id="KW-0963">Cytoplasm</keyword>
<keyword evidence="3" id="KW-0479">Metal-binding</keyword>
<evidence type="ECO:0000259" key="9">
    <source>
        <dbReference type="PROSITE" id="PS50089"/>
    </source>
</evidence>
<proteinExistence type="evidence at transcript level"/>
<comment type="subcellular location">
    <subcellularLocation>
        <location evidence="1">Cytoplasm</location>
    </subcellularLocation>
</comment>
<evidence type="ECO:0000256" key="1">
    <source>
        <dbReference type="ARBA" id="ARBA00004496"/>
    </source>
</evidence>
<dbReference type="PROSITE" id="PS50144">
    <property type="entry name" value="MATH"/>
    <property type="match status" value="1"/>
</dbReference>
<dbReference type="InterPro" id="IPR013083">
    <property type="entry name" value="Znf_RING/FYVE/PHD"/>
</dbReference>
<evidence type="ECO:0000313" key="11">
    <source>
        <dbReference type="EMBL" id="BBG28462.1"/>
    </source>
</evidence>
<dbReference type="SUPFAM" id="SSF57850">
    <property type="entry name" value="RING/U-box"/>
    <property type="match status" value="1"/>
</dbReference>
<keyword evidence="7" id="KW-0175">Coiled coil</keyword>
<dbReference type="SMART" id="SM00184">
    <property type="entry name" value="RING"/>
    <property type="match status" value="1"/>
</dbReference>
<dbReference type="InterPro" id="IPR002083">
    <property type="entry name" value="MATH/TRAF_dom"/>
</dbReference>
<keyword evidence="5" id="KW-0862">Zinc</keyword>
<feature type="coiled-coil region" evidence="7">
    <location>
        <begin position="197"/>
        <end position="231"/>
    </location>
</feature>
<dbReference type="EMBL" id="LC422672">
    <property type="protein sequence ID" value="BBG28462.1"/>
    <property type="molecule type" value="mRNA"/>
</dbReference>
<dbReference type="Gene3D" id="3.30.40.10">
    <property type="entry name" value="Zinc/RING finger domain, C3HC4 (zinc finger)"/>
    <property type="match status" value="1"/>
</dbReference>
<dbReference type="Pfam" id="PF21355">
    <property type="entry name" value="TRAF-mep_MATH"/>
    <property type="match status" value="1"/>
</dbReference>
<dbReference type="PROSITE" id="PS00518">
    <property type="entry name" value="ZF_RING_1"/>
    <property type="match status" value="1"/>
</dbReference>